<dbReference type="InterPro" id="IPR022966">
    <property type="entry name" value="RNase_II/R_CS"/>
</dbReference>
<dbReference type="Gene3D" id="2.40.30.270">
    <property type="match status" value="1"/>
</dbReference>
<feature type="compositionally biased region" description="Polar residues" evidence="7">
    <location>
        <begin position="889"/>
        <end position="901"/>
    </location>
</feature>
<reference evidence="10" key="1">
    <citation type="journal article" date="2017" name="bioRxiv">
        <title>Comparative analysis of the genomes of Stylophora pistillata and Acropora digitifera provides evidence for extensive differences between species of corals.</title>
        <authorList>
            <person name="Voolstra C.R."/>
            <person name="Li Y."/>
            <person name="Liew Y.J."/>
            <person name="Baumgarten S."/>
            <person name="Zoccola D."/>
            <person name="Flot J.-F."/>
            <person name="Tambutte S."/>
            <person name="Allemand D."/>
            <person name="Aranda M."/>
        </authorList>
    </citation>
    <scope>NUCLEOTIDE SEQUENCE [LARGE SCALE GENOMIC DNA]</scope>
</reference>
<dbReference type="Pfam" id="PF13086">
    <property type="entry name" value="AAA_11"/>
    <property type="match status" value="2"/>
</dbReference>
<dbReference type="Pfam" id="PF00773">
    <property type="entry name" value="RNB"/>
    <property type="match status" value="1"/>
</dbReference>
<keyword evidence="3" id="KW-0378">Hydrolase</keyword>
<keyword evidence="2" id="KW-0547">Nucleotide-binding</keyword>
<dbReference type="Gene3D" id="1.25.40.10">
    <property type="entry name" value="Tetratricopeptide repeat domain"/>
    <property type="match status" value="1"/>
</dbReference>
<protein>
    <submittedName>
        <fullName evidence="9">Putative helicase with zinc finger domain</fullName>
    </submittedName>
</protein>
<evidence type="ECO:0000256" key="3">
    <source>
        <dbReference type="ARBA" id="ARBA00022801"/>
    </source>
</evidence>
<dbReference type="SUPFAM" id="SSF48452">
    <property type="entry name" value="TPR-like"/>
    <property type="match status" value="1"/>
</dbReference>
<evidence type="ECO:0000256" key="7">
    <source>
        <dbReference type="SAM" id="MobiDB-lite"/>
    </source>
</evidence>
<gene>
    <name evidence="9" type="primary">HELZ</name>
    <name evidence="9" type="ORF">AWC38_SpisGene14439</name>
</gene>
<dbReference type="CDD" id="cd18808">
    <property type="entry name" value="SF1_C_Upf1"/>
    <property type="match status" value="2"/>
</dbReference>
<feature type="domain" description="C3H1-type" evidence="8">
    <location>
        <begin position="577"/>
        <end position="604"/>
    </location>
</feature>
<dbReference type="FunFam" id="3.40.50.300:FF:000419">
    <property type="entry name" value="Probable helicase with zinc finger domain"/>
    <property type="match status" value="1"/>
</dbReference>
<feature type="compositionally biased region" description="Polar residues" evidence="7">
    <location>
        <begin position="839"/>
        <end position="851"/>
    </location>
</feature>
<dbReference type="OrthoDB" id="2285229at2759"/>
<keyword evidence="4 9" id="KW-0347">Helicase</keyword>
<keyword evidence="10" id="KW-1185">Reference proteome</keyword>
<dbReference type="InterPro" id="IPR041679">
    <property type="entry name" value="DNA2/NAM7-like_C"/>
</dbReference>
<evidence type="ECO:0000256" key="5">
    <source>
        <dbReference type="ARBA" id="ARBA00022840"/>
    </source>
</evidence>
<evidence type="ECO:0000256" key="6">
    <source>
        <dbReference type="PROSITE-ProRule" id="PRU00723"/>
    </source>
</evidence>
<dbReference type="PANTHER" id="PTHR43788:SF16">
    <property type="entry name" value="HELICASE WITH ZINC FINGER 2"/>
    <property type="match status" value="1"/>
</dbReference>
<feature type="compositionally biased region" description="Basic residues" evidence="7">
    <location>
        <begin position="334"/>
        <end position="355"/>
    </location>
</feature>
<dbReference type="SMART" id="SM00382">
    <property type="entry name" value="AAA"/>
    <property type="match status" value="2"/>
</dbReference>
<dbReference type="PROSITE" id="PS50103">
    <property type="entry name" value="ZF_C3H1"/>
    <property type="match status" value="2"/>
</dbReference>
<feature type="zinc finger region" description="C3H1-type" evidence="6">
    <location>
        <begin position="1054"/>
        <end position="1082"/>
    </location>
</feature>
<dbReference type="InterPro" id="IPR047187">
    <property type="entry name" value="SF1_C_Upf1"/>
</dbReference>
<feature type="compositionally biased region" description="Basic and acidic residues" evidence="7">
    <location>
        <begin position="2020"/>
        <end position="2034"/>
    </location>
</feature>
<dbReference type="SUPFAM" id="SSF52540">
    <property type="entry name" value="P-loop containing nucleoside triphosphate hydrolases"/>
    <property type="match status" value="2"/>
</dbReference>
<keyword evidence="6" id="KW-0863">Zinc-finger</keyword>
<feature type="compositionally biased region" description="Polar residues" evidence="7">
    <location>
        <begin position="2002"/>
        <end position="2011"/>
    </location>
</feature>
<dbReference type="PANTHER" id="PTHR43788">
    <property type="entry name" value="DNA2/NAM7 HELICASE FAMILY MEMBER"/>
    <property type="match status" value="1"/>
</dbReference>
<dbReference type="InterPro" id="IPR041677">
    <property type="entry name" value="DNA2/NAM7_AAA_11"/>
</dbReference>
<feature type="region of interest" description="Disordered" evidence="7">
    <location>
        <begin position="2929"/>
        <end position="2948"/>
    </location>
</feature>
<dbReference type="Gene3D" id="3.40.50.300">
    <property type="entry name" value="P-loop containing nucleotide triphosphate hydrolases"/>
    <property type="match status" value="4"/>
</dbReference>
<feature type="compositionally biased region" description="Polar residues" evidence="7">
    <location>
        <begin position="870"/>
        <end position="879"/>
    </location>
</feature>
<dbReference type="InterPro" id="IPR050534">
    <property type="entry name" value="Coronavir_polyprotein_1ab"/>
</dbReference>
<evidence type="ECO:0000259" key="8">
    <source>
        <dbReference type="PROSITE" id="PS50103"/>
    </source>
</evidence>
<dbReference type="InterPro" id="IPR056787">
    <property type="entry name" value="OB_HELZ2"/>
</dbReference>
<dbReference type="SMART" id="SM00955">
    <property type="entry name" value="RNB"/>
    <property type="match status" value="1"/>
</dbReference>
<sequence>MAQGGYSFTLDEEESEDIDDSFMLPYMNPAVTFFKNRGDEKFRAKMYEEASVLYTAAMEQPVTTFVDISIISEKLFRKRAECFFKMCEKSKTALNDLKEKLAEEFKKNEYVIDEVLFRVLTFAQEMRMDSDALELALECYTELLDLLDFLVLPKVQLRQAECLLQLGRCNEAKVACAKVLWLIDDDVDALSLMVKITGQISEREMRQVKEMEKLDDVKAEPPRIGMNDAAAQEPFQLKRQTAQREKESPLHVVPNVVQEKKEDLDQGQVEGVTAKEQGNNKRRKNGNREKKKKKKAKKKAQKKSESSLIVVQEKKEDLDQGQVEGVTAKEQGNNKRRKNGNREKKKKKKAKKKAQKKSESSLIDLPPASNDANRPSSQATDSVIGDPHLGSGYFLSSTLNVIEFDGYEVSHGEEFIPVPNTRRSPSSPSQGCQQMFLEKVSCLDWIGPSDENRQSSVPAASRQPNFETIEEMLPITDRQSSAYVRATSSTITSVTTANKKPSGLTSQTIVASRVPIPEKVFVVCGHFLSQRPTCDYVQAKTCQWCEDRSLLNYAVWNDIYRYWQVIRPFPAGKIPPDAPLNVCRHFAAKTSCRKEPCTYAHGEIERHLWEKQREGSLHTPNESLRLLRSINATAPTQLITQERDTDSLPLQTTVTITECVTMASFTTSLVNKCPGFDAVVTQSTITSLQPSTAMDVQSSKPSTFSHIRATTVIATPKAVPSGPIPYQGPNKDGVHIASPLFSCTTPIASSDPSLRPQFLPTSDMGIQEASSKGNTSSTGCLAEEKENPIAPIEAFVKPTDLMSKVKHEGTVLSDTLRAEVSNPSTWSSPLESNEIISTPVTSSAQTSTQTCEEIIQSSIPSQSPASEHSTNSQSSTWSNVLKAAGGPSTPIQKTNDIPSKNSPKDYRKVPTGVYVVCDHFLKENLRRAARVSPEAKPCKGCENRSKFKYAFWSVTWKQWEEISPYPKDVNIKVAFKKCRQYSKHDRCLKIPCSFAHSELELTMWTMEREGILPTPRESFTGSFSSMPSASTQRSSAMQPTSQLRHRPSPPGITNGSYRLCRSCYTRERCRFGRGCIYAHNQHELNEWKKEYDRKIKEKLEKDIKEREELFSSEMASKILKAPQEDRVEYLAGVEVICSPPEFNVKLRDKEQYKWTFTLTFQPHEVGTLRNVFLLHRYHSFYHLSEIPVGCYEEKHGSETYKLCYTAKLKGPWYKSPSSARLVGRVEVVLKVSFESPLYGSFEQLVSFDFGRKPYLVKKLTADVTSESVTLPTAPEHLATHASAIWDERSVEVVRFVHETKEALQAEHLSRKHILPRQVEITDKVLSPKIYKNVMHQLLFAEERFMREEISRYTLSNTQLHAQRNIQDDMTGMKCAVNGELFGVFRLQEDALKPDDAAGRLLYRNVNSVWLQPANSESRTVYEASVEKVGSDCVVLRLPSKLCSELRLHDTCETAVNAQFQLNRWPLCQLHEAVERLTSGQLRLIFPDPTVGTVRREVKIRWQWLLDKRLNLNQKKVIERIASHEDNALPLVVFGPFGTGKTFTLNQTVRLLVQLDKSNRILLCTHSNRAADLHVELLHEYLTEKNGTPAARPLRVYQPMRRLETASTIARKYCLIEEGMFVLPRRDDVVERRVVITTLGTSRVLLDLEVLHGFFTHILIDEAAQALEPEALNPLKFAGTNTKIVFTGDHMQEAEASKGNPKLNEESNVLWLRENYRCNEHILKFPSENFYGKKLIARGHESQPAHPNYGPLLFFSARGKETKEQGNSYLNLSEVYEVEKRVKEISDNWPAVWGPKILSDIAVLSSYRYQVQAIRRSLRKEKDLRDVTVDTIHNVQGEEFRVLFISTVRTFHTCKPQQEDLLNSGSDGQLYWEFLSDPKLLNTAVTRARCMIAVVGDPVSLCTMGECRGIWRDYIKRCYKAGGLHGTTMEELTSEIRASVASVQLNPIARAFIPSFLPKIEKGLDAKAPEDKTIESTQDDVCVKVKVEKQNVGKVIETRSDSRGASGQQILNEGSAENDDLDGRDRPILNLKDQDRDQDEEEPDDDNADSNYFQECLLEDETVFPQDMDEIIQAFVRKCEETLKIDEERRSVFEDSEFPSLQTMRDLKQQPIEHVQRSGFKGGADIKDLFPEVRVINGRVEVRLTNLGFYSSPSERAKRVMISSRQQDFLDPSVLMKLIADEPEKYIVCNLRLSPEKLHVGYAEVEDTKTPSIQIKGKLRQAFDRDKVVVEIGERKAHSKTDENEPAVQGRVVGVLEHIISPHERQFVCTTDYESPAVMVPINKAATKLVNLTDKSCKNIPVYKKDQYGRAIKVRMLKREKVLNGKYLFVVKYLQWRSDFSNPLGIVVRALSKGEDLKSSMEIAYAEHGVRRKFKEQTLKYVGENFPPGWSIPKAELNNRTRVSEAITIDPPSSLDLDDALTIEDISSSTFLVGIHIADVSFFVRPNTPIDDEAFARCTSYYPGHGHENVPMLPRPLSENFCSLLPNEDRLAVSVFVTLDEEGKQIGDPQIKRTIVRSCCRLNYVEAQMIIDKIDESTLEIPEGIKRKVRQLSSLAQKRRIHRLGDGAFDHWQNGGNDFEAHELVEEWMILANEEIAKLLSHRNSELALLRIQLPPKDHRLAEWIKMYGKYTRMSLTLSATFTEDTTNTTSFVALHDESIKFKIQKQVWCAICQAAESNDFPSLQYLICNESNYPQIATAVSHFRRLQAESRCVCEGDQSPENIYHYSLRIPRYTRFTSPIRRYIDIVVHRLLIGLVLTSSSCNTVNLPSKDEVLKVCRRYTFMQDNARKFEKYCKKIHMANQLQQRCRETRVFVESIQHQSICLQISNKEDDLLSSKDKRIALSHLNLLTVDEKEEIQGKEQSIVLKWKIRKYVAPDYKGETPELSSAKHRGIDEVIEIPPDIWVSVLNMVRAKDEDKLISTIKEAKEKLSTMPSNREKDTSTETNSSDQVRGIYYQHPHQNDKAQPSSEGMVDHFYEKKVILRKYDFLSVQLCPHMIRGILQPNVQIVKVDNHLNVCIEHRKYPRETFSRTTRHQASRERYESIEEYIQTWEPVLSMEAATQAVRENDGFTIENLNVAWKRKAENARGVFKLPLSYCDSRQLDFHNGDLVCIRMSYCETSPPSGESENGVKSSKDNLHHSNTDRTVSDFWVAHCIIKNVNVLKKKSEIKVKMDLHQSASNIPEGLSNEQSYRCTLELIHRTLPQRRMYAALCSLEHSSEVVHAICRGDEPSKENYGELPTSFFLTQYGFKRLNTYQKTAVKQALCNPFTLIQGPPGTGKTVTGVHIAYWFAEQNKTKSCKLLEKETGETENDGAHKSPPQVIYCGPSNKSVDVVTELLLKIPDLKVLRVYSDQVEQKEFPIPNKLKPARTTRSDDEMKISSDQIRSHDGICEFPSRQFYDGKLRTADEVKSRAPSPVSFWPAQVRRQRKLPIVFCHVEGQEESAAIATSESNEESKRNMKEVHKAVQVAKHLVNRYVSHVRRSDVVILSPYREQRSKITELLKGAYEDIKVTTITKSQGSEWDYVIISLVRSVKRDEIDLEPSLSWLRNHLGFLTDEHQMNVGLTRARRGLCIIGNKYLLELDPAWKSLLEHYEDNGCLVNEDWPWP</sequence>
<dbReference type="InterPro" id="IPR003593">
    <property type="entry name" value="AAA+_ATPase"/>
</dbReference>
<feature type="compositionally biased region" description="Basic residues" evidence="7">
    <location>
        <begin position="280"/>
        <end position="301"/>
    </location>
</feature>
<dbReference type="EMBL" id="LSMT01000292">
    <property type="protein sequence ID" value="PFX21078.1"/>
    <property type="molecule type" value="Genomic_DNA"/>
</dbReference>
<feature type="region of interest" description="Disordered" evidence="7">
    <location>
        <begin position="211"/>
        <end position="385"/>
    </location>
</feature>
<accession>A0A2B4RXM0</accession>
<dbReference type="Pfam" id="PF13087">
    <property type="entry name" value="AAA_12"/>
    <property type="match status" value="2"/>
</dbReference>
<feature type="zinc finger region" description="C3H1-type" evidence="6">
    <location>
        <begin position="577"/>
        <end position="604"/>
    </location>
</feature>
<dbReference type="GO" id="GO:0005524">
    <property type="term" value="F:ATP binding"/>
    <property type="evidence" value="ECO:0007669"/>
    <property type="project" value="UniProtKB-KW"/>
</dbReference>
<feature type="compositionally biased region" description="Acidic residues" evidence="7">
    <location>
        <begin position="2035"/>
        <end position="2047"/>
    </location>
</feature>
<evidence type="ECO:0000256" key="1">
    <source>
        <dbReference type="ARBA" id="ARBA00007913"/>
    </source>
</evidence>
<evidence type="ECO:0000313" key="10">
    <source>
        <dbReference type="Proteomes" id="UP000225706"/>
    </source>
</evidence>
<feature type="compositionally biased region" description="Basic and acidic residues" evidence="7">
    <location>
        <begin position="211"/>
        <end position="221"/>
    </location>
</feature>
<evidence type="ECO:0000256" key="4">
    <source>
        <dbReference type="ARBA" id="ARBA00022806"/>
    </source>
</evidence>
<dbReference type="STRING" id="50429.A0A2B4RXM0"/>
<dbReference type="GO" id="GO:0043139">
    <property type="term" value="F:5'-3' DNA helicase activity"/>
    <property type="evidence" value="ECO:0007669"/>
    <property type="project" value="TreeGrafter"/>
</dbReference>
<feature type="region of interest" description="Disordered" evidence="7">
    <location>
        <begin position="1021"/>
        <end position="1048"/>
    </location>
</feature>
<feature type="region of interest" description="Disordered" evidence="7">
    <location>
        <begin position="1996"/>
        <end position="2049"/>
    </location>
</feature>
<dbReference type="Pfam" id="PF25049">
    <property type="entry name" value="OB_HELZ2"/>
    <property type="match status" value="1"/>
</dbReference>
<dbReference type="GO" id="GO:0008270">
    <property type="term" value="F:zinc ion binding"/>
    <property type="evidence" value="ECO:0007669"/>
    <property type="project" value="UniProtKB-KW"/>
</dbReference>
<dbReference type="GO" id="GO:0004540">
    <property type="term" value="F:RNA nuclease activity"/>
    <property type="evidence" value="ECO:0007669"/>
    <property type="project" value="InterPro"/>
</dbReference>
<evidence type="ECO:0000256" key="2">
    <source>
        <dbReference type="ARBA" id="ARBA00022741"/>
    </source>
</evidence>
<dbReference type="InterPro" id="IPR027417">
    <property type="entry name" value="P-loop_NTPase"/>
</dbReference>
<dbReference type="Proteomes" id="UP000225706">
    <property type="component" value="Unassembled WGS sequence"/>
</dbReference>
<dbReference type="FunFam" id="3.40.50.300:FF:001313">
    <property type="entry name" value="Helicase with zinc finger domain 2"/>
    <property type="match status" value="1"/>
</dbReference>
<dbReference type="PROSITE" id="PS01175">
    <property type="entry name" value="RIBONUCLEASE_II"/>
    <property type="match status" value="1"/>
</dbReference>
<proteinExistence type="inferred from homology"/>
<feature type="compositionally biased region" description="Polar residues" evidence="7">
    <location>
        <begin position="1021"/>
        <end position="1042"/>
    </location>
</feature>
<comment type="caution">
    <text evidence="9">The sequence shown here is derived from an EMBL/GenBank/DDBJ whole genome shotgun (WGS) entry which is preliminary data.</text>
</comment>
<name>A0A2B4RXM0_STYPI</name>
<dbReference type="GO" id="GO:0016787">
    <property type="term" value="F:hydrolase activity"/>
    <property type="evidence" value="ECO:0007669"/>
    <property type="project" value="UniProtKB-KW"/>
</dbReference>
<organism evidence="9 10">
    <name type="scientific">Stylophora pistillata</name>
    <name type="common">Smooth cauliflower coral</name>
    <dbReference type="NCBI Taxonomy" id="50429"/>
    <lineage>
        <taxon>Eukaryota</taxon>
        <taxon>Metazoa</taxon>
        <taxon>Cnidaria</taxon>
        <taxon>Anthozoa</taxon>
        <taxon>Hexacorallia</taxon>
        <taxon>Scleractinia</taxon>
        <taxon>Astrocoeniina</taxon>
        <taxon>Pocilloporidae</taxon>
        <taxon>Stylophora</taxon>
    </lineage>
</organism>
<dbReference type="GO" id="GO:0003723">
    <property type="term" value="F:RNA binding"/>
    <property type="evidence" value="ECO:0007669"/>
    <property type="project" value="InterPro"/>
</dbReference>
<feature type="compositionally biased region" description="Low complexity" evidence="7">
    <location>
        <begin position="852"/>
        <end position="869"/>
    </location>
</feature>
<dbReference type="InterPro" id="IPR012340">
    <property type="entry name" value="NA-bd_OB-fold"/>
</dbReference>
<comment type="similarity">
    <text evidence="1">Belongs to the DNA2/NAM7 helicase family.</text>
</comment>
<feature type="region of interest" description="Disordered" evidence="7">
    <location>
        <begin position="839"/>
        <end position="905"/>
    </location>
</feature>
<keyword evidence="6" id="KW-0479">Metal-binding</keyword>
<dbReference type="SUPFAM" id="SSF50249">
    <property type="entry name" value="Nucleic acid-binding proteins"/>
    <property type="match status" value="2"/>
</dbReference>
<feature type="domain" description="C3H1-type" evidence="8">
    <location>
        <begin position="1054"/>
        <end position="1082"/>
    </location>
</feature>
<keyword evidence="5" id="KW-0067">ATP-binding</keyword>
<feature type="compositionally biased region" description="Basic and acidic residues" evidence="7">
    <location>
        <begin position="2929"/>
        <end position="2942"/>
    </location>
</feature>
<dbReference type="InterPro" id="IPR011990">
    <property type="entry name" value="TPR-like_helical_dom_sf"/>
</dbReference>
<evidence type="ECO:0000313" key="9">
    <source>
        <dbReference type="EMBL" id="PFX21078.1"/>
    </source>
</evidence>
<dbReference type="InterPro" id="IPR001900">
    <property type="entry name" value="RNase_II/R"/>
</dbReference>
<feature type="compositionally biased region" description="Polar residues" evidence="7">
    <location>
        <begin position="370"/>
        <end position="381"/>
    </location>
</feature>
<dbReference type="InterPro" id="IPR000571">
    <property type="entry name" value="Znf_CCCH"/>
</dbReference>
<keyword evidence="6" id="KW-0862">Zinc</keyword>